<dbReference type="PROSITE" id="PS50932">
    <property type="entry name" value="HTH_LACI_2"/>
    <property type="match status" value="1"/>
</dbReference>
<dbReference type="Pfam" id="PF13377">
    <property type="entry name" value="Peripla_BP_3"/>
    <property type="match status" value="1"/>
</dbReference>
<dbReference type="InterPro" id="IPR010982">
    <property type="entry name" value="Lambda_DNA-bd_dom_sf"/>
</dbReference>
<dbReference type="GO" id="GO:0003700">
    <property type="term" value="F:DNA-binding transcription factor activity"/>
    <property type="evidence" value="ECO:0007669"/>
    <property type="project" value="TreeGrafter"/>
</dbReference>
<reference evidence="7" key="1">
    <citation type="submission" date="2016-10" db="EMBL/GenBank/DDBJ databases">
        <authorList>
            <person name="Varghese N."/>
            <person name="Submissions S."/>
        </authorList>
    </citation>
    <scope>NUCLEOTIDE SEQUENCE [LARGE SCALE GENOMIC DNA]</scope>
    <source>
        <strain evidence="7">DSM 3669</strain>
    </source>
</reference>
<organism evidence="6 7">
    <name type="scientific">Desulfoscipio geothermicus DSM 3669</name>
    <dbReference type="NCBI Taxonomy" id="1121426"/>
    <lineage>
        <taxon>Bacteria</taxon>
        <taxon>Bacillati</taxon>
        <taxon>Bacillota</taxon>
        <taxon>Clostridia</taxon>
        <taxon>Eubacteriales</taxon>
        <taxon>Desulfallaceae</taxon>
        <taxon>Desulfoscipio</taxon>
    </lineage>
</organism>
<accession>A0A1I6DWM6</accession>
<dbReference type="PANTHER" id="PTHR30146:SF109">
    <property type="entry name" value="HTH-TYPE TRANSCRIPTIONAL REGULATOR GALS"/>
    <property type="match status" value="1"/>
</dbReference>
<dbReference type="AlphaFoldDB" id="A0A1I6DWM6"/>
<dbReference type="CDD" id="cd06267">
    <property type="entry name" value="PBP1_LacI_sugar_binding-like"/>
    <property type="match status" value="1"/>
</dbReference>
<feature type="domain" description="HTH cro/C1-type" evidence="5">
    <location>
        <begin position="8"/>
        <end position="49"/>
    </location>
</feature>
<feature type="domain" description="HTH lacI-type" evidence="4">
    <location>
        <begin position="5"/>
        <end position="59"/>
    </location>
</feature>
<dbReference type="PROSITE" id="PS50943">
    <property type="entry name" value="HTH_CROC1"/>
    <property type="match status" value="1"/>
</dbReference>
<name>A0A1I6DWM6_9FIRM</name>
<dbReference type="RefSeq" id="WP_092484459.1">
    <property type="nucleotide sequence ID" value="NZ_FOYM01000019.1"/>
</dbReference>
<protein>
    <submittedName>
        <fullName evidence="6">Transcriptional regulator, LacI family</fullName>
    </submittedName>
</protein>
<dbReference type="InterPro" id="IPR028082">
    <property type="entry name" value="Peripla_BP_I"/>
</dbReference>
<evidence type="ECO:0000256" key="3">
    <source>
        <dbReference type="ARBA" id="ARBA00023163"/>
    </source>
</evidence>
<sequence>MPVPVTTKDVARKAGVSQATVSRVLNNHHYVNEETRQKVLKAIKELGYQPNIIARSMALQKTHALGLMVSDLTNPFYSELAKSIINRAKELGYNVIIYNTDTEDVQATYLDFLQQRRVDGIIFTSVELKDSKVEKLVKAGFPCVFCNRRLKLKTSSFICSDNKKGAKIAVKHLINLGHKHIGYISGPNNYSTALERLEGYIETVREHGLHVDNQLIKQGYFNNDYAYSATRELISIPNPPTAIFVSNDLMALAAMEAVLDAGLRVPEDIALVGYDDIKISGHKLIQLTTVAQHMETMGRLAVDELVQMLSRDGGRQKPVHKFLEPELIIRETCGYRLAKK</sequence>
<dbReference type="SMART" id="SM00354">
    <property type="entry name" value="HTH_LACI"/>
    <property type="match status" value="1"/>
</dbReference>
<dbReference type="PANTHER" id="PTHR30146">
    <property type="entry name" value="LACI-RELATED TRANSCRIPTIONAL REPRESSOR"/>
    <property type="match status" value="1"/>
</dbReference>
<dbReference type="GO" id="GO:0000976">
    <property type="term" value="F:transcription cis-regulatory region binding"/>
    <property type="evidence" value="ECO:0007669"/>
    <property type="project" value="TreeGrafter"/>
</dbReference>
<evidence type="ECO:0000313" key="7">
    <source>
        <dbReference type="Proteomes" id="UP000199584"/>
    </source>
</evidence>
<keyword evidence="3" id="KW-0804">Transcription</keyword>
<dbReference type="FunFam" id="1.10.260.40:FF:000002">
    <property type="entry name" value="HTH-type transcriptional repressor PurR"/>
    <property type="match status" value="1"/>
</dbReference>
<dbReference type="InterPro" id="IPR000843">
    <property type="entry name" value="HTH_LacI"/>
</dbReference>
<gene>
    <name evidence="6" type="ORF">SAMN05660706_11927</name>
</gene>
<dbReference type="EMBL" id="FOYM01000019">
    <property type="protein sequence ID" value="SFR09688.1"/>
    <property type="molecule type" value="Genomic_DNA"/>
</dbReference>
<evidence type="ECO:0000256" key="1">
    <source>
        <dbReference type="ARBA" id="ARBA00023015"/>
    </source>
</evidence>
<dbReference type="PRINTS" id="PR00036">
    <property type="entry name" value="HTHLACI"/>
</dbReference>
<dbReference type="InterPro" id="IPR001387">
    <property type="entry name" value="Cro/C1-type_HTH"/>
</dbReference>
<evidence type="ECO:0000259" key="4">
    <source>
        <dbReference type="PROSITE" id="PS50932"/>
    </source>
</evidence>
<dbReference type="SUPFAM" id="SSF47413">
    <property type="entry name" value="lambda repressor-like DNA-binding domains"/>
    <property type="match status" value="1"/>
</dbReference>
<dbReference type="InterPro" id="IPR046335">
    <property type="entry name" value="LacI/GalR-like_sensor"/>
</dbReference>
<evidence type="ECO:0000313" key="6">
    <source>
        <dbReference type="EMBL" id="SFR09688.1"/>
    </source>
</evidence>
<dbReference type="CDD" id="cd01392">
    <property type="entry name" value="HTH_LacI"/>
    <property type="match status" value="1"/>
</dbReference>
<evidence type="ECO:0000259" key="5">
    <source>
        <dbReference type="PROSITE" id="PS50943"/>
    </source>
</evidence>
<dbReference type="Pfam" id="PF00356">
    <property type="entry name" value="LacI"/>
    <property type="match status" value="1"/>
</dbReference>
<keyword evidence="7" id="KW-1185">Reference proteome</keyword>
<dbReference type="SUPFAM" id="SSF53822">
    <property type="entry name" value="Periplasmic binding protein-like I"/>
    <property type="match status" value="1"/>
</dbReference>
<dbReference type="Gene3D" id="3.40.50.2300">
    <property type="match status" value="2"/>
</dbReference>
<proteinExistence type="predicted"/>
<dbReference type="Proteomes" id="UP000199584">
    <property type="component" value="Unassembled WGS sequence"/>
</dbReference>
<keyword evidence="1" id="KW-0805">Transcription regulation</keyword>
<keyword evidence="2" id="KW-0238">DNA-binding</keyword>
<dbReference type="OrthoDB" id="9784962at2"/>
<dbReference type="STRING" id="39060.SAMN05660706_11927"/>
<evidence type="ECO:0000256" key="2">
    <source>
        <dbReference type="ARBA" id="ARBA00023125"/>
    </source>
</evidence>
<dbReference type="Gene3D" id="1.10.260.40">
    <property type="entry name" value="lambda repressor-like DNA-binding domains"/>
    <property type="match status" value="1"/>
</dbReference>